<proteinExistence type="predicted"/>
<dbReference type="GO" id="GO:0046417">
    <property type="term" value="P:chorismate metabolic process"/>
    <property type="evidence" value="ECO:0007669"/>
    <property type="project" value="InterPro"/>
</dbReference>
<dbReference type="InterPro" id="IPR002701">
    <property type="entry name" value="CM_II_prokaryot"/>
</dbReference>
<dbReference type="EC" id="5.4.99.5" evidence="1"/>
<reference evidence="3 4" key="2">
    <citation type="submission" date="2019-02" db="EMBL/GenBank/DDBJ databases">
        <title>'Lichenibacterium ramalinii' gen. nov. sp. nov., 'Lichenibacterium minor' gen. nov. sp. nov.</title>
        <authorList>
            <person name="Pankratov T."/>
        </authorList>
    </citation>
    <scope>NUCLEOTIDE SEQUENCE [LARGE SCALE GENOMIC DNA]</scope>
    <source>
        <strain evidence="3 4">RmlP026</strain>
    </source>
</reference>
<dbReference type="EMBL" id="QYBB01000001">
    <property type="protein sequence ID" value="RYC33716.1"/>
    <property type="molecule type" value="Genomic_DNA"/>
</dbReference>
<dbReference type="InterPro" id="IPR036263">
    <property type="entry name" value="Chorismate_II_sf"/>
</dbReference>
<dbReference type="SMART" id="SM00830">
    <property type="entry name" value="CM_2"/>
    <property type="match status" value="1"/>
</dbReference>
<reference evidence="3 4" key="1">
    <citation type="submission" date="2018-12" db="EMBL/GenBank/DDBJ databases">
        <authorList>
            <person name="Grouzdev D.S."/>
            <person name="Krutkina M.S."/>
        </authorList>
    </citation>
    <scope>NUCLEOTIDE SEQUENCE [LARGE SCALE GENOMIC DNA]</scope>
    <source>
        <strain evidence="3 4">RmlP026</strain>
    </source>
</reference>
<protein>
    <recommendedName>
        <fullName evidence="1">chorismate mutase</fullName>
        <ecNumber evidence="1">5.4.99.5</ecNumber>
    </recommendedName>
</protein>
<keyword evidence="4" id="KW-1185">Reference proteome</keyword>
<gene>
    <name evidence="3" type="ORF">D3273_00215</name>
</gene>
<evidence type="ECO:0000313" key="3">
    <source>
        <dbReference type="EMBL" id="RYC33716.1"/>
    </source>
</evidence>
<name>A0A4Q2UF20_9HYPH</name>
<organism evidence="3 4">
    <name type="scientific">Lichenibacterium minor</name>
    <dbReference type="NCBI Taxonomy" id="2316528"/>
    <lineage>
        <taxon>Bacteria</taxon>
        <taxon>Pseudomonadati</taxon>
        <taxon>Pseudomonadota</taxon>
        <taxon>Alphaproteobacteria</taxon>
        <taxon>Hyphomicrobiales</taxon>
        <taxon>Lichenihabitantaceae</taxon>
        <taxon>Lichenibacterium</taxon>
    </lineage>
</organism>
<sequence length="290" mass="30410">MTDLRPETLADLRVEIDRIDADMHASLIARGEIIDRLIAVKARAGGGSAFRPDREASMMRHIAERHRGRLPLDTVEGIWRIIISTFTHVQAEYAVHADSSAGDAAMRDSARFHFGFTVPLHTHAGPAAVIAAVRAAGTDLGLVRLHGGIAAGPWWRALAGPDAPKVIARLPFVERPGHPAGMPVFVVAMPSVATPATEVLVYSVWIDRWRDGVPGAVASVGGEILEQAAGAEGLALLVALPGEPATPGASSPDDAAGRLRDALGATAADVRVAPIGSHAARYDFSPAVPT</sequence>
<dbReference type="GO" id="GO:0004106">
    <property type="term" value="F:chorismate mutase activity"/>
    <property type="evidence" value="ECO:0007669"/>
    <property type="project" value="UniProtKB-EC"/>
</dbReference>
<evidence type="ECO:0000256" key="1">
    <source>
        <dbReference type="ARBA" id="ARBA00012404"/>
    </source>
</evidence>
<dbReference type="SUPFAM" id="SSF48600">
    <property type="entry name" value="Chorismate mutase II"/>
    <property type="match status" value="1"/>
</dbReference>
<dbReference type="Proteomes" id="UP000290759">
    <property type="component" value="Unassembled WGS sequence"/>
</dbReference>
<dbReference type="Pfam" id="PF01817">
    <property type="entry name" value="CM_2"/>
    <property type="match status" value="1"/>
</dbReference>
<accession>A0A4Q2UF20</accession>
<dbReference type="PROSITE" id="PS51168">
    <property type="entry name" value="CHORISMATE_MUT_2"/>
    <property type="match status" value="1"/>
</dbReference>
<feature type="domain" description="Chorismate mutase" evidence="2">
    <location>
        <begin position="3"/>
        <end position="94"/>
    </location>
</feature>
<dbReference type="InterPro" id="IPR036979">
    <property type="entry name" value="CM_dom_sf"/>
</dbReference>
<dbReference type="AlphaFoldDB" id="A0A4Q2UF20"/>
<dbReference type="NCBIfam" id="NF004698">
    <property type="entry name" value="PRK06034.1-4"/>
    <property type="match status" value="1"/>
</dbReference>
<dbReference type="OrthoDB" id="7268348at2"/>
<evidence type="ECO:0000259" key="2">
    <source>
        <dbReference type="PROSITE" id="PS51168"/>
    </source>
</evidence>
<dbReference type="RefSeq" id="WP_129222575.1">
    <property type="nucleotide sequence ID" value="NZ_QYBB01000001.1"/>
</dbReference>
<evidence type="ECO:0000313" key="4">
    <source>
        <dbReference type="Proteomes" id="UP000290759"/>
    </source>
</evidence>
<comment type="caution">
    <text evidence="3">The sequence shown here is derived from an EMBL/GenBank/DDBJ whole genome shotgun (WGS) entry which is preliminary data.</text>
</comment>
<dbReference type="Gene3D" id="1.20.59.10">
    <property type="entry name" value="Chorismate mutase"/>
    <property type="match status" value="1"/>
</dbReference>